<keyword evidence="1" id="KW-0472">Membrane</keyword>
<keyword evidence="1" id="KW-1133">Transmembrane helix</keyword>
<dbReference type="RefSeq" id="WP_156608584.1">
    <property type="nucleotide sequence ID" value="NZ_WPCU01000004.1"/>
</dbReference>
<sequence length="314" mass="35089">MDKQWDDDLSQRVRDVHRLTPEAFVMRVRRVSVWPDADAAARPPTQRRRRDQLPIPAARVWAQRRLTQLVCAVGALVILACLVLLPDWTALIAIGGTLIAAQVTWARASAWRKLRPQTEGGLVKSDPVGLFVACLHRTNQASWSAGVIVVAHDLVQRILSRRVWSNAQAQMAVGHVDLHRELAQIAADADWLWTLTADMPLTADLLPETREALRPLALDQARIERSLMARLQQLRSIDVEAARLARQLDELELVDRIYARHGELQNLLSDAASRSEAGQLAETSERLRLEQEAVRVGVRRLGELTAGLSKLADT</sequence>
<evidence type="ECO:0000313" key="3">
    <source>
        <dbReference type="Proteomes" id="UP000435304"/>
    </source>
</evidence>
<proteinExistence type="predicted"/>
<dbReference type="AlphaFoldDB" id="A0A6A9V0I8"/>
<keyword evidence="3" id="KW-1185">Reference proteome</keyword>
<gene>
    <name evidence="2" type="ORF">GC722_05470</name>
</gene>
<keyword evidence="1" id="KW-0812">Transmembrane</keyword>
<evidence type="ECO:0000313" key="2">
    <source>
        <dbReference type="EMBL" id="MVA75480.1"/>
    </source>
</evidence>
<comment type="caution">
    <text evidence="2">The sequence shown here is derived from an EMBL/GenBank/DDBJ whole genome shotgun (WGS) entry which is preliminary data.</text>
</comment>
<feature type="transmembrane region" description="Helical" evidence="1">
    <location>
        <begin position="66"/>
        <end position="85"/>
    </location>
</feature>
<evidence type="ECO:0000256" key="1">
    <source>
        <dbReference type="SAM" id="Phobius"/>
    </source>
</evidence>
<reference evidence="2 3" key="1">
    <citation type="submission" date="2019-12" db="EMBL/GenBank/DDBJ databases">
        <title>Auraticoccus cholistani sp. nov., an actinomycete isolated from soil of Cholistan desert.</title>
        <authorList>
            <person name="Cheema M.T."/>
        </authorList>
    </citation>
    <scope>NUCLEOTIDE SEQUENCE [LARGE SCALE GENOMIC DNA]</scope>
    <source>
        <strain evidence="2 3">F435</strain>
    </source>
</reference>
<accession>A0A6A9V0I8</accession>
<dbReference type="Proteomes" id="UP000435304">
    <property type="component" value="Unassembled WGS sequence"/>
</dbReference>
<organism evidence="2 3">
    <name type="scientific">Auraticoccus cholistanensis</name>
    <dbReference type="NCBI Taxonomy" id="2656650"/>
    <lineage>
        <taxon>Bacteria</taxon>
        <taxon>Bacillati</taxon>
        <taxon>Actinomycetota</taxon>
        <taxon>Actinomycetes</taxon>
        <taxon>Propionibacteriales</taxon>
        <taxon>Propionibacteriaceae</taxon>
        <taxon>Auraticoccus</taxon>
    </lineage>
</organism>
<protein>
    <submittedName>
        <fullName evidence="2">Uncharacterized protein</fullName>
    </submittedName>
</protein>
<dbReference type="EMBL" id="WPCU01000004">
    <property type="protein sequence ID" value="MVA75480.1"/>
    <property type="molecule type" value="Genomic_DNA"/>
</dbReference>
<name>A0A6A9V0I8_9ACTN</name>